<name>A0A1J5QQL7_9ZZZZ</name>
<evidence type="ECO:0000256" key="2">
    <source>
        <dbReference type="ARBA" id="ARBA00022729"/>
    </source>
</evidence>
<organism evidence="5">
    <name type="scientific">mine drainage metagenome</name>
    <dbReference type="NCBI Taxonomy" id="410659"/>
    <lineage>
        <taxon>unclassified sequences</taxon>
        <taxon>metagenomes</taxon>
        <taxon>ecological metagenomes</taxon>
    </lineage>
</organism>
<accession>A0A1J5QQL7</accession>
<keyword evidence="3" id="KW-0472">Membrane</keyword>
<dbReference type="PANTHER" id="PTHR38776">
    <property type="entry name" value="MLTA-INTERACTING PROTEIN-RELATED"/>
    <property type="match status" value="1"/>
</dbReference>
<comment type="subcellular location">
    <subcellularLocation>
        <location evidence="1">Cell outer membrane</location>
    </subcellularLocation>
</comment>
<dbReference type="GO" id="GO:0009279">
    <property type="term" value="C:cell outer membrane"/>
    <property type="evidence" value="ECO:0007669"/>
    <property type="project" value="UniProtKB-SubCell"/>
</dbReference>
<proteinExistence type="predicted"/>
<dbReference type="PANTHER" id="PTHR38776:SF1">
    <property type="entry name" value="MLTA-INTERACTING PROTEIN-RELATED"/>
    <property type="match status" value="1"/>
</dbReference>
<evidence type="ECO:0000313" key="5">
    <source>
        <dbReference type="EMBL" id="OIQ85921.1"/>
    </source>
</evidence>
<dbReference type="AlphaFoldDB" id="A0A1J5QQL7"/>
<protein>
    <submittedName>
        <fullName evidence="5">MltA-interacting protein MipA</fullName>
    </submittedName>
</protein>
<dbReference type="Pfam" id="PF06629">
    <property type="entry name" value="MipA"/>
    <property type="match status" value="1"/>
</dbReference>
<sequence length="279" mass="30002">MLNRRVPAALAFLALCALPAGAQADPKPLWEAGLGVGALTFPDYVGSDQQHGDLLPVPYFVYRGEIIKAGRNGVQARLFDSLHAEVYFSLGASPPVNSTDNRARSGMPDLRPMVEFGPALEVHLWGSAARRMRLDFRAPLRSAFTVESHTRQVGWVFAPVLNLDMADVAGLRGWNLGAQAGPIFTDRSYNQTFYGVAPGEAAATRPAYSAQGGYAGSQFTLALSKRFPGFWVGAFTRYDNLAGAVFADSPLVRGSRNVSAGIGIAWILGQSSQMVQSHE</sequence>
<reference evidence="5" key="1">
    <citation type="submission" date="2016-10" db="EMBL/GenBank/DDBJ databases">
        <title>Sequence of Gallionella enrichment culture.</title>
        <authorList>
            <person name="Poehlein A."/>
            <person name="Muehling M."/>
            <person name="Daniel R."/>
        </authorList>
    </citation>
    <scope>NUCLEOTIDE SEQUENCE</scope>
</reference>
<evidence type="ECO:0000256" key="3">
    <source>
        <dbReference type="ARBA" id="ARBA00023136"/>
    </source>
</evidence>
<keyword evidence="4" id="KW-0998">Cell outer membrane</keyword>
<keyword evidence="2" id="KW-0732">Signal</keyword>
<evidence type="ECO:0000256" key="4">
    <source>
        <dbReference type="ARBA" id="ARBA00023237"/>
    </source>
</evidence>
<evidence type="ECO:0000256" key="1">
    <source>
        <dbReference type="ARBA" id="ARBA00004442"/>
    </source>
</evidence>
<gene>
    <name evidence="5" type="ORF">GALL_322260</name>
</gene>
<comment type="caution">
    <text evidence="5">The sequence shown here is derived from an EMBL/GenBank/DDBJ whole genome shotgun (WGS) entry which is preliminary data.</text>
</comment>
<dbReference type="EMBL" id="MLJW01000511">
    <property type="protein sequence ID" value="OIQ85921.1"/>
    <property type="molecule type" value="Genomic_DNA"/>
</dbReference>
<dbReference type="InterPro" id="IPR010583">
    <property type="entry name" value="MipA"/>
</dbReference>